<evidence type="ECO:0000313" key="2">
    <source>
        <dbReference type="Proteomes" id="UP001060085"/>
    </source>
</evidence>
<dbReference type="EMBL" id="CM044708">
    <property type="protein sequence ID" value="KAI5651101.1"/>
    <property type="molecule type" value="Genomic_DNA"/>
</dbReference>
<reference evidence="2" key="1">
    <citation type="journal article" date="2023" name="Nat. Plants">
        <title>Single-cell RNA sequencing provides a high-resolution roadmap for understanding the multicellular compartmentation of specialized metabolism.</title>
        <authorList>
            <person name="Sun S."/>
            <person name="Shen X."/>
            <person name="Li Y."/>
            <person name="Li Y."/>
            <person name="Wang S."/>
            <person name="Li R."/>
            <person name="Zhang H."/>
            <person name="Shen G."/>
            <person name="Guo B."/>
            <person name="Wei J."/>
            <person name="Xu J."/>
            <person name="St-Pierre B."/>
            <person name="Chen S."/>
            <person name="Sun C."/>
        </authorList>
    </citation>
    <scope>NUCLEOTIDE SEQUENCE [LARGE SCALE GENOMIC DNA]</scope>
</reference>
<comment type="caution">
    <text evidence="1">The sequence shown here is derived from an EMBL/GenBank/DDBJ whole genome shotgun (WGS) entry which is preliminary data.</text>
</comment>
<evidence type="ECO:0000313" key="1">
    <source>
        <dbReference type="EMBL" id="KAI5651101.1"/>
    </source>
</evidence>
<protein>
    <submittedName>
        <fullName evidence="1">Uncharacterized protein</fullName>
    </submittedName>
</protein>
<accession>A0ACB9ZWB1</accession>
<keyword evidence="2" id="KW-1185">Reference proteome</keyword>
<name>A0ACB9ZWB1_CATRO</name>
<gene>
    <name evidence="1" type="ORF">M9H77_37106</name>
</gene>
<organism evidence="1 2">
    <name type="scientific">Catharanthus roseus</name>
    <name type="common">Madagascar periwinkle</name>
    <name type="synonym">Vinca rosea</name>
    <dbReference type="NCBI Taxonomy" id="4058"/>
    <lineage>
        <taxon>Eukaryota</taxon>
        <taxon>Viridiplantae</taxon>
        <taxon>Streptophyta</taxon>
        <taxon>Embryophyta</taxon>
        <taxon>Tracheophyta</taxon>
        <taxon>Spermatophyta</taxon>
        <taxon>Magnoliopsida</taxon>
        <taxon>eudicotyledons</taxon>
        <taxon>Gunneridae</taxon>
        <taxon>Pentapetalae</taxon>
        <taxon>asterids</taxon>
        <taxon>lamiids</taxon>
        <taxon>Gentianales</taxon>
        <taxon>Apocynaceae</taxon>
        <taxon>Rauvolfioideae</taxon>
        <taxon>Vinceae</taxon>
        <taxon>Catharanthinae</taxon>
        <taxon>Catharanthus</taxon>
    </lineage>
</organism>
<dbReference type="Proteomes" id="UP001060085">
    <property type="component" value="Linkage Group LG08"/>
</dbReference>
<sequence>MAGKEEKAANSTTEKSVKEEISPTDVCWRKEMDRNLKRLHSLLFGADVALEKGDFASAQVLSVALIGFLDSRCHSDVDEAFIRPIRREALSKLGAARRSLIPTSDRQAFEQAGKEPSAVFSKRGGVDIEKIKQSKYFQALLPQSKGGAPNNWGDQRDKQKKYSCNTSRTLVQAKLTSAYRNVSKAEDNRSEDCLLVEKAHSAHNFPKSTRVPVHIKVEDEERGSEKNVGAKRLHMEITSPRSENVRSPSCKEETEDDTSGTGFVTARTKLEMDARQRRGLTASPSASVSPQSDSFGRGYGGRSYGSRRGIRGNFIPPIKSNGNSSGNMTSRVAGKGDDALDDSTKRCLELLCGPDGELPEKLRNLEPRLIEHISNEIMDRDPNVRWDDIAGLDHAKKCVTEMVIWPLLRPDIFKGCRSPGRGLLLFGPPGTGKTMIGKAIAGEAKATFFYISASSLTSKWIGEGEKLVRALFGVASCRQPAVIFVDEIDSLLSQRKSEGEHESSRRLKTQFLIEMEGFDSGSEQILLIGATNRPQELDEAARRRLTKRLYIPLPSSEARAWIIRNLLEKDGLFNLSREDIDTICKLTEGYSGSDMKNLVKDASMGPLRDALRQGTEITKLKKEDMRPVTLQDFENSLQEVRPSVSVNELSTYEDWNKQFGSLSL</sequence>
<proteinExistence type="predicted"/>